<reference evidence="1" key="1">
    <citation type="submission" date="2019-11" db="EMBL/GenBank/DDBJ databases">
        <authorList>
            <person name="Feng L."/>
        </authorList>
    </citation>
    <scope>NUCLEOTIDE SEQUENCE</scope>
    <source>
        <strain evidence="1">PclaraLFYP37</strain>
    </source>
</reference>
<dbReference type="PROSITE" id="PS51257">
    <property type="entry name" value="PROKAR_LIPOPROTEIN"/>
    <property type="match status" value="1"/>
</dbReference>
<dbReference type="AlphaFoldDB" id="A0A6N2ZL96"/>
<evidence type="ECO:0000313" key="1">
    <source>
        <dbReference type="EMBL" id="VYT80259.1"/>
    </source>
</evidence>
<proteinExistence type="predicted"/>
<dbReference type="InterPro" id="IPR025380">
    <property type="entry name" value="DUF4369"/>
</dbReference>
<protein>
    <submittedName>
        <fullName evidence="1">Uncharacterized protein</fullName>
    </submittedName>
</protein>
<dbReference type="RefSeq" id="WP_008619523.1">
    <property type="nucleotide sequence ID" value="NZ_AP025941.1"/>
</dbReference>
<dbReference type="Pfam" id="PF14289">
    <property type="entry name" value="DUF4369"/>
    <property type="match status" value="1"/>
</dbReference>
<dbReference type="GeneID" id="93557129"/>
<name>A0A6N2ZL96_9BACT</name>
<organism evidence="1">
    <name type="scientific">Paraprevotella clara</name>
    <dbReference type="NCBI Taxonomy" id="454154"/>
    <lineage>
        <taxon>Bacteria</taxon>
        <taxon>Pseudomonadati</taxon>
        <taxon>Bacteroidota</taxon>
        <taxon>Bacteroidia</taxon>
        <taxon>Bacteroidales</taxon>
        <taxon>Prevotellaceae</taxon>
        <taxon>Paraprevotella</taxon>
    </lineage>
</organism>
<sequence>MKNFLWILVSLMVLASCHQTEYMVEGNSTIQTMDGKKLYLKAYKDDDLVDIDSSDVVHGKFNFIGALDSVMMVSLFIDDECLMPFVLGPEELSIHISTARQYVTGSALNDTLYSFIRRKTRLDNQIAELPHKESQMIMDGVDEDVIMVRLNDEANRLALQNDRLITNFITSNFDNVLGAGVFMILTSSYPYPVMTPQIEEIMAKATPYFKNDVYVKNYIKAAKENMTQMGYGYDDVLPEDSLAELPEFSGTDSLK</sequence>
<gene>
    <name evidence="1" type="ORF">PCLFYP37_01158</name>
</gene>
<accession>A0A6N2ZL96</accession>
<dbReference type="EMBL" id="CACRUT010000006">
    <property type="protein sequence ID" value="VYT80259.1"/>
    <property type="molecule type" value="Genomic_DNA"/>
</dbReference>